<dbReference type="PROSITE" id="PS51225">
    <property type="entry name" value="MARVEL"/>
    <property type="match status" value="1"/>
</dbReference>
<feature type="transmembrane region" description="Helical" evidence="8">
    <location>
        <begin position="257"/>
        <end position="281"/>
    </location>
</feature>
<dbReference type="PANTHER" id="PTHR10838">
    <property type="entry name" value="SYNAPTOGYRIN"/>
    <property type="match status" value="1"/>
</dbReference>
<evidence type="ECO:0000256" key="6">
    <source>
        <dbReference type="PROSITE-ProRule" id="PRU00581"/>
    </source>
</evidence>
<evidence type="ECO:0000256" key="1">
    <source>
        <dbReference type="ARBA" id="ARBA00004141"/>
    </source>
</evidence>
<evidence type="ECO:0000256" key="8">
    <source>
        <dbReference type="SAM" id="Phobius"/>
    </source>
</evidence>
<accession>A0A1I8IAX1</accession>
<dbReference type="InterPro" id="IPR008253">
    <property type="entry name" value="Marvel"/>
</dbReference>
<keyword evidence="3 6" id="KW-0812">Transmembrane</keyword>
<comment type="similarity">
    <text evidence="2">Belongs to the synaptogyrin family.</text>
</comment>
<dbReference type="GO" id="GO:0031594">
    <property type="term" value="C:neuromuscular junction"/>
    <property type="evidence" value="ECO:0007669"/>
    <property type="project" value="TreeGrafter"/>
</dbReference>
<keyword evidence="5 6" id="KW-0472">Membrane</keyword>
<evidence type="ECO:0000313" key="11">
    <source>
        <dbReference type="WBParaSite" id="maker-uti_cns_0011134-snap-gene-0.5-mRNA-1"/>
    </source>
</evidence>
<feature type="transmembrane region" description="Helical" evidence="8">
    <location>
        <begin position="222"/>
        <end position="245"/>
    </location>
</feature>
<organism evidence="10 11">
    <name type="scientific">Macrostomum lignano</name>
    <dbReference type="NCBI Taxonomy" id="282301"/>
    <lineage>
        <taxon>Eukaryota</taxon>
        <taxon>Metazoa</taxon>
        <taxon>Spiralia</taxon>
        <taxon>Lophotrochozoa</taxon>
        <taxon>Platyhelminthes</taxon>
        <taxon>Rhabditophora</taxon>
        <taxon>Macrostomorpha</taxon>
        <taxon>Macrostomida</taxon>
        <taxon>Macrostomidae</taxon>
        <taxon>Macrostomum</taxon>
    </lineage>
</organism>
<evidence type="ECO:0000256" key="2">
    <source>
        <dbReference type="ARBA" id="ARBA00010252"/>
    </source>
</evidence>
<dbReference type="PANTHER" id="PTHR10838:SF20">
    <property type="entry name" value="SYNAPTOGYRIN"/>
    <property type="match status" value="1"/>
</dbReference>
<reference evidence="11" key="1">
    <citation type="submission" date="2016-11" db="UniProtKB">
        <authorList>
            <consortium name="WormBaseParasite"/>
        </authorList>
    </citation>
    <scope>IDENTIFICATION</scope>
</reference>
<evidence type="ECO:0000256" key="5">
    <source>
        <dbReference type="ARBA" id="ARBA00023136"/>
    </source>
</evidence>
<feature type="compositionally biased region" description="Low complexity" evidence="7">
    <location>
        <begin position="351"/>
        <end position="364"/>
    </location>
</feature>
<evidence type="ECO:0000256" key="7">
    <source>
        <dbReference type="SAM" id="MobiDB-lite"/>
    </source>
</evidence>
<dbReference type="GO" id="GO:0030672">
    <property type="term" value="C:synaptic vesicle membrane"/>
    <property type="evidence" value="ECO:0007669"/>
    <property type="project" value="TreeGrafter"/>
</dbReference>
<protein>
    <submittedName>
        <fullName evidence="11">MARVEL domain-containing protein</fullName>
    </submittedName>
</protein>
<dbReference type="AlphaFoldDB" id="A0A1I8IAX1"/>
<evidence type="ECO:0000256" key="4">
    <source>
        <dbReference type="ARBA" id="ARBA00022989"/>
    </source>
</evidence>
<name>A0A1I8IAX1_9PLAT</name>
<evidence type="ECO:0000259" key="9">
    <source>
        <dbReference type="PROSITE" id="PS51225"/>
    </source>
</evidence>
<proteinExistence type="inferred from homology"/>
<dbReference type="Proteomes" id="UP000095280">
    <property type="component" value="Unplaced"/>
</dbReference>
<feature type="transmembrane region" description="Helical" evidence="8">
    <location>
        <begin position="193"/>
        <end position="216"/>
    </location>
</feature>
<sequence length="398" mass="43196">RTSSLDPALWHQPVKDGLPVAQVELLDWIVLGDAALACAKLSEILASPGRHALEQLDDESAGRLACDGDVQVDKVVAASFELVGVGVLGEGPVERQRPEVLVAVGLHGPLQQPLGTAAQLAVKEDRSLIVEGPEFAAGLAHSLANKVGPFEFQQRGDAQHQTALRLHKFLQVGGAVLGHVEFHVGNQADNSKFFAIIVFGCISSGAYVENICIMMGQKNACGFGVFTGVVAFLGCMVFLLGDILFEKLSSVQHRRLLVIADMGFSAAWTFLYFVAFCYMANKWSNTSSLWLKTIGVQPWQRSNVRASIAFAFFSVASMAGLTYFAFLKYRQGAEGAFDTADQIENQIGSGQQQQQQQQEQQQQQPPFAHGGDFQQQQQQQQHYGGDLSAGSQYQQGGY</sequence>
<evidence type="ECO:0000256" key="3">
    <source>
        <dbReference type="ARBA" id="ARBA00022692"/>
    </source>
</evidence>
<dbReference type="Pfam" id="PF01284">
    <property type="entry name" value="MARVEL"/>
    <property type="match status" value="1"/>
</dbReference>
<feature type="compositionally biased region" description="Polar residues" evidence="7">
    <location>
        <begin position="389"/>
        <end position="398"/>
    </location>
</feature>
<keyword evidence="4 8" id="KW-1133">Transmembrane helix</keyword>
<comment type="subcellular location">
    <subcellularLocation>
        <location evidence="1">Membrane</location>
        <topology evidence="1">Multi-pass membrane protein</topology>
    </subcellularLocation>
</comment>
<keyword evidence="10" id="KW-1185">Reference proteome</keyword>
<feature type="transmembrane region" description="Helical" evidence="8">
    <location>
        <begin position="308"/>
        <end position="327"/>
    </location>
</feature>
<dbReference type="WBParaSite" id="maker-uti_cns_0011134-snap-gene-0.5-mRNA-1">
    <property type="protein sequence ID" value="maker-uti_cns_0011134-snap-gene-0.5-mRNA-1"/>
    <property type="gene ID" value="maker-uti_cns_0011134-snap-gene-0.5"/>
</dbReference>
<feature type="domain" description="MARVEL" evidence="9">
    <location>
        <begin position="179"/>
        <end position="330"/>
    </location>
</feature>
<feature type="region of interest" description="Disordered" evidence="7">
    <location>
        <begin position="346"/>
        <end position="398"/>
    </location>
</feature>
<evidence type="ECO:0000313" key="10">
    <source>
        <dbReference type="Proteomes" id="UP000095280"/>
    </source>
</evidence>
<dbReference type="InterPro" id="IPR016579">
    <property type="entry name" value="Synaptogyrin"/>
</dbReference>